<name>A0ACB8ZHC6_ARCLA</name>
<keyword evidence="2" id="KW-1185">Reference proteome</keyword>
<reference evidence="2" key="1">
    <citation type="journal article" date="2022" name="Mol. Ecol. Resour.">
        <title>The genomes of chicory, endive, great burdock and yacon provide insights into Asteraceae palaeo-polyploidization history and plant inulin production.</title>
        <authorList>
            <person name="Fan W."/>
            <person name="Wang S."/>
            <person name="Wang H."/>
            <person name="Wang A."/>
            <person name="Jiang F."/>
            <person name="Liu H."/>
            <person name="Zhao H."/>
            <person name="Xu D."/>
            <person name="Zhang Y."/>
        </authorList>
    </citation>
    <scope>NUCLEOTIDE SEQUENCE [LARGE SCALE GENOMIC DNA]</scope>
    <source>
        <strain evidence="2">cv. Niubang</strain>
    </source>
</reference>
<evidence type="ECO:0000313" key="1">
    <source>
        <dbReference type="EMBL" id="KAI3696720.1"/>
    </source>
</evidence>
<organism evidence="1 2">
    <name type="scientific">Arctium lappa</name>
    <name type="common">Greater burdock</name>
    <name type="synonym">Lappa major</name>
    <dbReference type="NCBI Taxonomy" id="4217"/>
    <lineage>
        <taxon>Eukaryota</taxon>
        <taxon>Viridiplantae</taxon>
        <taxon>Streptophyta</taxon>
        <taxon>Embryophyta</taxon>
        <taxon>Tracheophyta</taxon>
        <taxon>Spermatophyta</taxon>
        <taxon>Magnoliopsida</taxon>
        <taxon>eudicotyledons</taxon>
        <taxon>Gunneridae</taxon>
        <taxon>Pentapetalae</taxon>
        <taxon>asterids</taxon>
        <taxon>campanulids</taxon>
        <taxon>Asterales</taxon>
        <taxon>Asteraceae</taxon>
        <taxon>Carduoideae</taxon>
        <taxon>Cardueae</taxon>
        <taxon>Arctiinae</taxon>
        <taxon>Arctium</taxon>
    </lineage>
</organism>
<dbReference type="Proteomes" id="UP001055879">
    <property type="component" value="Linkage Group LG10"/>
</dbReference>
<reference evidence="1 2" key="2">
    <citation type="journal article" date="2022" name="Mol. Ecol. Resour.">
        <title>The genomes of chicory, endive, great burdock and yacon provide insights into Asteraceae paleo-polyploidization history and plant inulin production.</title>
        <authorList>
            <person name="Fan W."/>
            <person name="Wang S."/>
            <person name="Wang H."/>
            <person name="Wang A."/>
            <person name="Jiang F."/>
            <person name="Liu H."/>
            <person name="Zhao H."/>
            <person name="Xu D."/>
            <person name="Zhang Y."/>
        </authorList>
    </citation>
    <scope>NUCLEOTIDE SEQUENCE [LARGE SCALE GENOMIC DNA]</scope>
    <source>
        <strain evidence="2">cv. Niubang</strain>
    </source>
</reference>
<sequence length="483" mass="54013">MATNLHFVLVPLMQQGHMIPMVDIARILAQRGAIVTIITTPVNANRFKPSISRAIEDKLKIQVLELQLPLAQVGLPEGFESFDLLPSADLHIKLFAAMDMLEEPTENLLRGLTPPPSCIISDNLFPWTTDVARRLGISRLVFYGPGCFTYLCLHIVMNTNVLDEMVSDSETFVLPGIFDEIKLTKAQAGSWGKRDTEAMVDMFRRMDEAEKGADGIVVNSFQELEPKYVEELEKVIDKKVWCIGPVSLRNRSLLDIAERGNKAGINEHDCLKWLDNKESGSVIFVCLGSMSSVCNEQIFELGLGLESSNVPFIWCIRRTTEESERWLSGYEERVKDRGLIVRGWAPQVLILSHSAIGGFVTHCGWNSTLEGVSAGLPMVTWPHFADQFLNERFIIDVLKIGVSIGMEEVVAVGDQDKFGVLVKKDDIKASVESIMDKEEEGEVRRKRARELGKMAKRAMEEGGSSHLNTTTMIQDIIEQLGYN</sequence>
<proteinExistence type="predicted"/>
<evidence type="ECO:0000313" key="2">
    <source>
        <dbReference type="Proteomes" id="UP001055879"/>
    </source>
</evidence>
<accession>A0ACB8ZHC6</accession>
<gene>
    <name evidence="1" type="ORF">L6452_29225</name>
</gene>
<protein>
    <submittedName>
        <fullName evidence="1">Uncharacterized protein</fullName>
    </submittedName>
</protein>
<dbReference type="EMBL" id="CM042056">
    <property type="protein sequence ID" value="KAI3696720.1"/>
    <property type="molecule type" value="Genomic_DNA"/>
</dbReference>
<comment type="caution">
    <text evidence="1">The sequence shown here is derived from an EMBL/GenBank/DDBJ whole genome shotgun (WGS) entry which is preliminary data.</text>
</comment>